<evidence type="ECO:0000313" key="5">
    <source>
        <dbReference type="Proteomes" id="UP000236161"/>
    </source>
</evidence>
<evidence type="ECO:0000256" key="2">
    <source>
        <dbReference type="SAM" id="MobiDB-lite"/>
    </source>
</evidence>
<dbReference type="SUPFAM" id="SSF57667">
    <property type="entry name" value="beta-beta-alpha zinc fingers"/>
    <property type="match status" value="1"/>
</dbReference>
<dbReference type="EMBL" id="KZ451959">
    <property type="protein sequence ID" value="PKA57921.1"/>
    <property type="molecule type" value="Genomic_DNA"/>
</dbReference>
<dbReference type="OrthoDB" id="3518456at2759"/>
<keyword evidence="1" id="KW-0863">Zinc-finger</keyword>
<dbReference type="InterPro" id="IPR036236">
    <property type="entry name" value="Znf_C2H2_sf"/>
</dbReference>
<organism evidence="4 5">
    <name type="scientific">Apostasia shenzhenica</name>
    <dbReference type="NCBI Taxonomy" id="1088818"/>
    <lineage>
        <taxon>Eukaryota</taxon>
        <taxon>Viridiplantae</taxon>
        <taxon>Streptophyta</taxon>
        <taxon>Embryophyta</taxon>
        <taxon>Tracheophyta</taxon>
        <taxon>Spermatophyta</taxon>
        <taxon>Magnoliopsida</taxon>
        <taxon>Liliopsida</taxon>
        <taxon>Asparagales</taxon>
        <taxon>Orchidaceae</taxon>
        <taxon>Apostasioideae</taxon>
        <taxon>Apostasia</taxon>
    </lineage>
</organism>
<feature type="domain" description="C2H2-type" evidence="3">
    <location>
        <begin position="116"/>
        <end position="143"/>
    </location>
</feature>
<evidence type="ECO:0000259" key="3">
    <source>
        <dbReference type="PROSITE" id="PS50157"/>
    </source>
</evidence>
<keyword evidence="1" id="KW-0479">Metal-binding</keyword>
<accession>A0A2I0AQT7</accession>
<feature type="region of interest" description="Disordered" evidence="2">
    <location>
        <begin position="316"/>
        <end position="361"/>
    </location>
</feature>
<feature type="compositionally biased region" description="Acidic residues" evidence="2">
    <location>
        <begin position="318"/>
        <end position="338"/>
    </location>
</feature>
<dbReference type="PANTHER" id="PTHR35744:SF4">
    <property type="entry name" value="OS04G0464600 PROTEIN"/>
    <property type="match status" value="1"/>
</dbReference>
<name>A0A2I0AQT7_9ASPA</name>
<reference evidence="4 5" key="1">
    <citation type="journal article" date="2017" name="Nature">
        <title>The Apostasia genome and the evolution of orchids.</title>
        <authorList>
            <person name="Zhang G.Q."/>
            <person name="Liu K.W."/>
            <person name="Li Z."/>
            <person name="Lohaus R."/>
            <person name="Hsiao Y.Y."/>
            <person name="Niu S.C."/>
            <person name="Wang J.Y."/>
            <person name="Lin Y.C."/>
            <person name="Xu Q."/>
            <person name="Chen L.J."/>
            <person name="Yoshida K."/>
            <person name="Fujiwara S."/>
            <person name="Wang Z.W."/>
            <person name="Zhang Y.Q."/>
            <person name="Mitsuda N."/>
            <person name="Wang M."/>
            <person name="Liu G.H."/>
            <person name="Pecoraro L."/>
            <person name="Huang H.X."/>
            <person name="Xiao X.J."/>
            <person name="Lin M."/>
            <person name="Wu X.Y."/>
            <person name="Wu W.L."/>
            <person name="Chen Y.Y."/>
            <person name="Chang S.B."/>
            <person name="Sakamoto S."/>
            <person name="Ohme-Takagi M."/>
            <person name="Yagi M."/>
            <person name="Zeng S.J."/>
            <person name="Shen C.Y."/>
            <person name="Yeh C.M."/>
            <person name="Luo Y.B."/>
            <person name="Tsai W.C."/>
            <person name="Van de Peer Y."/>
            <person name="Liu Z.J."/>
        </authorList>
    </citation>
    <scope>NUCLEOTIDE SEQUENCE [LARGE SCALE GENOMIC DNA]</scope>
    <source>
        <strain evidence="5">cv. Shenzhen</strain>
        <tissue evidence="4">Stem</tissue>
    </source>
</reference>
<dbReference type="Proteomes" id="UP000236161">
    <property type="component" value="Unassembled WGS sequence"/>
</dbReference>
<dbReference type="Gene3D" id="3.30.160.60">
    <property type="entry name" value="Classic Zinc Finger"/>
    <property type="match status" value="1"/>
</dbReference>
<protein>
    <recommendedName>
        <fullName evidence="3">C2H2-type domain-containing protein</fullName>
    </recommendedName>
</protein>
<proteinExistence type="predicted"/>
<gene>
    <name evidence="4" type="ORF">AXF42_Ash012460</name>
</gene>
<sequence length="361" mass="40273">MPPIIRRLPHQISPSLPLGVLRRTLASSISAASGDSSPPVAVFWDLDNIPSNSIRPLDAAVRLRLAASSIGPLRFVVAYASPHVFRHVPYPVRAAREAGNDRLEDSGAVPASSEPYVCRVCGRKFFAHSKLLNHFKIHEQEHAKRLRRLDSLVGSRYVRLKAQLTMKMEKYRKAARDILIPRVGYSLGDELCRAGVVVRTVEDRPEAADGALRRHMVETMDRGKIGCLVLVSDDTGFVGVIREARLRCLKTVVIGDEGDGGLKRCADASFSWKDVISGKARKEAASAMVKWKDKDLLTKLEWRYREEKMLKGSKLEGSECDDLGYQTDDVDGFQESDNGDNGAYEPWWKLDEESDTSVARR</sequence>
<dbReference type="AlphaFoldDB" id="A0A2I0AQT7"/>
<dbReference type="InterPro" id="IPR013087">
    <property type="entry name" value="Znf_C2H2_type"/>
</dbReference>
<dbReference type="PROSITE" id="PS50157">
    <property type="entry name" value="ZINC_FINGER_C2H2_2"/>
    <property type="match status" value="1"/>
</dbReference>
<evidence type="ECO:0000256" key="1">
    <source>
        <dbReference type="PROSITE-ProRule" id="PRU00042"/>
    </source>
</evidence>
<dbReference type="PROSITE" id="PS00028">
    <property type="entry name" value="ZINC_FINGER_C2H2_1"/>
    <property type="match status" value="1"/>
</dbReference>
<dbReference type="GO" id="GO:0008270">
    <property type="term" value="F:zinc ion binding"/>
    <property type="evidence" value="ECO:0007669"/>
    <property type="project" value="UniProtKB-KW"/>
</dbReference>
<dbReference type="PANTHER" id="PTHR35744">
    <property type="entry name" value="C2H2-TYPE DOMAIN-CONTAINING PROTEIN"/>
    <property type="match status" value="1"/>
</dbReference>
<keyword evidence="5" id="KW-1185">Reference proteome</keyword>
<keyword evidence="1" id="KW-0862">Zinc</keyword>
<evidence type="ECO:0000313" key="4">
    <source>
        <dbReference type="EMBL" id="PKA57921.1"/>
    </source>
</evidence>